<dbReference type="SUPFAM" id="SSF52317">
    <property type="entry name" value="Class I glutamine amidotransferase-like"/>
    <property type="match status" value="1"/>
</dbReference>
<dbReference type="PANTHER" id="PTHR48094:SF12">
    <property type="entry name" value="PARKINSON DISEASE PROTEIN 7 HOMOLOG"/>
    <property type="match status" value="1"/>
</dbReference>
<sequence>MLGGDSPSLQHEHLEEQWENAAAVFGKAHIRLFKKILTDKSQQKAVRGHAVRYTLLAWGLRTAVCTAVFGGCASLGSSGDWGCEFSECLEVAAAHTVAFPLPALGKIVKKAACVPLVERAHPCFLSSHDSGVASCSTSFPVLVECKKRKVAHSVVATHFPPRSFATVVPQARGTQHSKGQLHHSTAHKMPKTALVALANGAEDIEFITPVDVLRRAGFKVVVASVGNHMAVKTAQGVHIEGEVLLKDIPESKHFDVIVIPGGSKGAENCRDCPHLTQLLKAQHAAGRWIASICASPAVVLAHHGILDDHKAVAYPSFQNELKHKGKGRVCVDKHIITSMGPGSALEFSMEIVNCLLGEAKRDELMKGMCVV</sequence>
<dbReference type="AlphaFoldDB" id="A0A6P6S4L1"/>
<dbReference type="FunFam" id="3.40.50.880:FF:000015">
    <property type="entry name" value="Protein DJ-1 homolog C"/>
    <property type="match status" value="1"/>
</dbReference>
<dbReference type="GO" id="GO:1903189">
    <property type="term" value="P:glyoxal metabolic process"/>
    <property type="evidence" value="ECO:0007669"/>
    <property type="project" value="TreeGrafter"/>
</dbReference>
<keyword evidence="1" id="KW-0677">Repeat</keyword>
<evidence type="ECO:0000259" key="2">
    <source>
        <dbReference type="Pfam" id="PF01965"/>
    </source>
</evidence>
<dbReference type="Pfam" id="PF01965">
    <property type="entry name" value="DJ-1_PfpI"/>
    <property type="match status" value="1"/>
</dbReference>
<dbReference type="Gene3D" id="3.40.50.880">
    <property type="match status" value="1"/>
</dbReference>
<evidence type="ECO:0000313" key="3">
    <source>
        <dbReference type="Proteomes" id="UP000515125"/>
    </source>
</evidence>
<dbReference type="InterPro" id="IPR050325">
    <property type="entry name" value="Prot/Nucl_acid_deglycase"/>
</dbReference>
<dbReference type="NCBIfam" id="TIGR01383">
    <property type="entry name" value="not_thiJ"/>
    <property type="match status" value="1"/>
</dbReference>
<dbReference type="CDD" id="cd03135">
    <property type="entry name" value="GATase1_DJ-1"/>
    <property type="match status" value="1"/>
</dbReference>
<keyword evidence="3" id="KW-1185">Reference proteome</keyword>
<dbReference type="GO" id="GO:0005737">
    <property type="term" value="C:cytoplasm"/>
    <property type="evidence" value="ECO:0007669"/>
    <property type="project" value="UniProtKB-ARBA"/>
</dbReference>
<dbReference type="RefSeq" id="XP_026194240.1">
    <property type="nucleotide sequence ID" value="XM_026338455.1"/>
</dbReference>
<gene>
    <name evidence="4" type="primary">LOC34623025</name>
</gene>
<evidence type="ECO:0000256" key="1">
    <source>
        <dbReference type="ARBA" id="ARBA00022737"/>
    </source>
</evidence>
<dbReference type="OrthoDB" id="347686at2759"/>
<feature type="domain" description="DJ-1/PfpI" evidence="2">
    <location>
        <begin position="191"/>
        <end position="352"/>
    </location>
</feature>
<protein>
    <submittedName>
        <fullName evidence="4">Protein DJ-1 homolog B</fullName>
    </submittedName>
</protein>
<proteinExistence type="predicted"/>
<dbReference type="InterPro" id="IPR002818">
    <property type="entry name" value="DJ-1/PfpI"/>
</dbReference>
<dbReference type="InterPro" id="IPR029062">
    <property type="entry name" value="Class_I_gatase-like"/>
</dbReference>
<reference evidence="4" key="1">
    <citation type="submission" date="2025-08" db="UniProtKB">
        <authorList>
            <consortium name="RefSeq"/>
        </authorList>
    </citation>
    <scope>IDENTIFICATION</scope>
</reference>
<dbReference type="InterPro" id="IPR006287">
    <property type="entry name" value="DJ-1"/>
</dbReference>
<accession>A0A6P6S4L1</accession>
<evidence type="ECO:0000313" key="4">
    <source>
        <dbReference type="RefSeq" id="XP_026194240.1"/>
    </source>
</evidence>
<dbReference type="Proteomes" id="UP000515125">
    <property type="component" value="Unplaced"/>
</dbReference>
<name>A0A6P6S4L1_9EIME</name>
<dbReference type="PANTHER" id="PTHR48094">
    <property type="entry name" value="PROTEIN/NUCLEIC ACID DEGLYCASE DJ-1-RELATED"/>
    <property type="match status" value="1"/>
</dbReference>
<organism evidence="3 4">
    <name type="scientific">Cyclospora cayetanensis</name>
    <dbReference type="NCBI Taxonomy" id="88456"/>
    <lineage>
        <taxon>Eukaryota</taxon>
        <taxon>Sar</taxon>
        <taxon>Alveolata</taxon>
        <taxon>Apicomplexa</taxon>
        <taxon>Conoidasida</taxon>
        <taxon>Coccidia</taxon>
        <taxon>Eucoccidiorida</taxon>
        <taxon>Eimeriorina</taxon>
        <taxon>Eimeriidae</taxon>
        <taxon>Cyclospora</taxon>
    </lineage>
</organism>
<dbReference type="GeneID" id="34623025"/>